<dbReference type="Pfam" id="PF01055">
    <property type="entry name" value="Glyco_hydro_31_2nd"/>
    <property type="match status" value="1"/>
</dbReference>
<feature type="domain" description="Glycosyl hydrolase family 31 C-terminal" evidence="6">
    <location>
        <begin position="586"/>
        <end position="676"/>
    </location>
</feature>
<evidence type="ECO:0000259" key="6">
    <source>
        <dbReference type="Pfam" id="PF21365"/>
    </source>
</evidence>
<comment type="similarity">
    <text evidence="1 2">Belongs to the glycosyl hydrolase 31 family.</text>
</comment>
<dbReference type="Proteomes" id="UP000651977">
    <property type="component" value="Unassembled WGS sequence"/>
</dbReference>
<dbReference type="Pfam" id="PF17137">
    <property type="entry name" value="DUF5110"/>
    <property type="match status" value="1"/>
</dbReference>
<feature type="signal peptide" evidence="3">
    <location>
        <begin position="1"/>
        <end position="26"/>
    </location>
</feature>
<reference evidence="8" key="1">
    <citation type="journal article" date="2019" name="Int. J. Syst. Evol. Microbiol.">
        <title>The Global Catalogue of Microorganisms (GCM) 10K type strain sequencing project: providing services to taxonomists for standard genome sequencing and annotation.</title>
        <authorList>
            <consortium name="The Broad Institute Genomics Platform"/>
            <consortium name="The Broad Institute Genome Sequencing Center for Infectious Disease"/>
            <person name="Wu L."/>
            <person name="Ma J."/>
        </authorList>
    </citation>
    <scope>NUCLEOTIDE SEQUENCE [LARGE SCALE GENOMIC DNA]</scope>
    <source>
        <strain evidence="8">CGMCC 1.10131</strain>
    </source>
</reference>
<evidence type="ECO:0000256" key="3">
    <source>
        <dbReference type="SAM" id="SignalP"/>
    </source>
</evidence>
<dbReference type="InterPro" id="IPR017853">
    <property type="entry name" value="GH"/>
</dbReference>
<evidence type="ECO:0000313" key="7">
    <source>
        <dbReference type="EMBL" id="GGA92096.1"/>
    </source>
</evidence>
<keyword evidence="3" id="KW-0732">Signal</keyword>
<evidence type="ECO:0000313" key="8">
    <source>
        <dbReference type="Proteomes" id="UP000651977"/>
    </source>
</evidence>
<dbReference type="InterPro" id="IPR048395">
    <property type="entry name" value="Glyco_hydro_31_C"/>
</dbReference>
<dbReference type="InterPro" id="IPR000322">
    <property type="entry name" value="Glyco_hydro_31_TIM"/>
</dbReference>
<evidence type="ECO:0008006" key="9">
    <source>
        <dbReference type="Google" id="ProtNLM"/>
    </source>
</evidence>
<dbReference type="RefSeq" id="WP_055731709.1">
    <property type="nucleotide sequence ID" value="NZ_BMDY01000001.1"/>
</dbReference>
<dbReference type="Gene3D" id="2.60.40.1180">
    <property type="entry name" value="Golgi alpha-mannosidase II"/>
    <property type="match status" value="2"/>
</dbReference>
<feature type="domain" description="Glycoside hydrolase family 31 TIM barrel" evidence="4">
    <location>
        <begin position="239"/>
        <end position="578"/>
    </location>
</feature>
<name>A0ABQ1HX74_9ALTE</name>
<dbReference type="PANTHER" id="PTHR22762">
    <property type="entry name" value="ALPHA-GLUCOSIDASE"/>
    <property type="match status" value="1"/>
</dbReference>
<accession>A0ABQ1HX74</accession>
<comment type="caution">
    <text evidence="7">The sequence shown here is derived from an EMBL/GenBank/DDBJ whole genome shotgun (WGS) entry which is preliminary data.</text>
</comment>
<dbReference type="InterPro" id="IPR033403">
    <property type="entry name" value="DUF5110"/>
</dbReference>
<dbReference type="CDD" id="cd14752">
    <property type="entry name" value="GH31_N"/>
    <property type="match status" value="1"/>
</dbReference>
<dbReference type="Gene3D" id="2.60.40.1760">
    <property type="entry name" value="glycosyl hydrolase (family 31)"/>
    <property type="match status" value="1"/>
</dbReference>
<organism evidence="7 8">
    <name type="scientific">Agarivorans gilvus</name>
    <dbReference type="NCBI Taxonomy" id="680279"/>
    <lineage>
        <taxon>Bacteria</taxon>
        <taxon>Pseudomonadati</taxon>
        <taxon>Pseudomonadota</taxon>
        <taxon>Gammaproteobacteria</taxon>
        <taxon>Alteromonadales</taxon>
        <taxon>Alteromonadaceae</taxon>
        <taxon>Agarivorans</taxon>
    </lineage>
</organism>
<protein>
    <recommendedName>
        <fullName evidence="9">DUF5110 domain-containing protein</fullName>
    </recommendedName>
</protein>
<sequence>MKMSWSLVSKFLLVLWLGFGTQASQASKQVWQSKILNQHTLVLTAGVEQPNFFEPSLMLETSHNEALPLLPIKESLSSPWYQLNLVEQGRCLSLVDAAHSKQALSRLCLESQKVDRWKLSLSEGGIQQIYGLGQQHNTQGNADGDWIGRKRIPGNRMGNAMVYQGEGAVGNTQIPIMYLLGEGKQNLALFFDHVQPLVFDFTKAPYSIQGKGKRARIILIAGENLADLRSRYLALTGKPPVPPKAMFGLWLSEYGFDNWQELDSKLASLHKAQFPLSGVVLDLQWFGGIKENSNYTQMGSLTWDEKNFPNHQQKIAELKQRNIGVMVIEEPYIGGELNEFYSLAHAGALARSCAPPCMEPAYIKDNPWWGKGGMLDYSSDKGAAFWHDYRREALIDDGVIAHWTDLGEPELYQRKAWYAGVNIDGELKHDHQSVHNLYNLLWSRSIYKGYQRNQRQQRPFIMSRSGTAGSQAYGVAMWSGDIGVNLANLRSHFNAQMHMSLSGIDYFGSDIGGFHGTSWDEQYTQWFAAALFTDVPVRPHTQNLCNCKETAPDRIGDTASNLFNVKQRYALNPYYYTLAHRAWREGKAVVAPLVYAYQEDPQARSNGSMKLIGNALLVAVEAKDKAEETSVYLPKGQWFDYRTKQMFNSSGEQLQQPLYINEIYRLPLFVKAGHIVPRQVENEATLDLLVVLDESGQAKGQLIEDDGATIAYQQQAIQETQFSAELADSLRIRIHPAKGQYQDAPNVKSYQLELANLVKSKTIKAAYFNGQVIELGKQTASGFLLAAQQVDVYQGGEWLLEFNE</sequence>
<dbReference type="CDD" id="cd06598">
    <property type="entry name" value="GH31_transferase_CtsZ"/>
    <property type="match status" value="1"/>
</dbReference>
<evidence type="ECO:0000259" key="4">
    <source>
        <dbReference type="Pfam" id="PF01055"/>
    </source>
</evidence>
<dbReference type="Pfam" id="PF21365">
    <property type="entry name" value="Glyco_hydro_31_3rd"/>
    <property type="match status" value="1"/>
</dbReference>
<feature type="chain" id="PRO_5047521447" description="DUF5110 domain-containing protein" evidence="3">
    <location>
        <begin position="27"/>
        <end position="804"/>
    </location>
</feature>
<dbReference type="Gene3D" id="3.20.20.80">
    <property type="entry name" value="Glycosidases"/>
    <property type="match status" value="1"/>
</dbReference>
<keyword evidence="2" id="KW-0326">Glycosidase</keyword>
<keyword evidence="8" id="KW-1185">Reference proteome</keyword>
<dbReference type="SUPFAM" id="SSF51011">
    <property type="entry name" value="Glycosyl hydrolase domain"/>
    <property type="match status" value="1"/>
</dbReference>
<evidence type="ECO:0000256" key="1">
    <source>
        <dbReference type="ARBA" id="ARBA00007806"/>
    </source>
</evidence>
<keyword evidence="2" id="KW-0378">Hydrolase</keyword>
<evidence type="ECO:0000256" key="2">
    <source>
        <dbReference type="RuleBase" id="RU361185"/>
    </source>
</evidence>
<dbReference type="SUPFAM" id="SSF51445">
    <property type="entry name" value="(Trans)glycosidases"/>
    <property type="match status" value="1"/>
</dbReference>
<dbReference type="EMBL" id="BMDY01000001">
    <property type="protein sequence ID" value="GGA92096.1"/>
    <property type="molecule type" value="Genomic_DNA"/>
</dbReference>
<feature type="domain" description="DUF5110" evidence="5">
    <location>
        <begin position="686"/>
        <end position="756"/>
    </location>
</feature>
<proteinExistence type="inferred from homology"/>
<evidence type="ECO:0000259" key="5">
    <source>
        <dbReference type="Pfam" id="PF17137"/>
    </source>
</evidence>
<dbReference type="PANTHER" id="PTHR22762:SF144">
    <property type="entry name" value="ALPHA-XYLOSIDASE"/>
    <property type="match status" value="1"/>
</dbReference>
<dbReference type="InterPro" id="IPR013780">
    <property type="entry name" value="Glyco_hydro_b"/>
</dbReference>
<gene>
    <name evidence="7" type="ORF">GCM10007414_00910</name>
</gene>